<dbReference type="InterPro" id="IPR022761">
    <property type="entry name" value="Fumarate_lyase_N"/>
</dbReference>
<dbReference type="SUPFAM" id="SSF52833">
    <property type="entry name" value="Thioredoxin-like"/>
    <property type="match status" value="1"/>
</dbReference>
<dbReference type="InterPro" id="IPR008554">
    <property type="entry name" value="Glutaredoxin-like"/>
</dbReference>
<accession>V5BVK5</accession>
<dbReference type="Pfam" id="PF00206">
    <property type="entry name" value="Lyase_1"/>
    <property type="match status" value="1"/>
</dbReference>
<organism evidence="8 9">
    <name type="scientific">Methyloglobulus morosus KoM1</name>
    <dbReference type="NCBI Taxonomy" id="1116472"/>
    <lineage>
        <taxon>Bacteria</taxon>
        <taxon>Pseudomonadati</taxon>
        <taxon>Pseudomonadota</taxon>
        <taxon>Gammaproteobacteria</taxon>
        <taxon>Methylococcales</taxon>
        <taxon>Methylococcaceae</taxon>
        <taxon>Methyloglobulus</taxon>
    </lineage>
</organism>
<evidence type="ECO:0000256" key="3">
    <source>
        <dbReference type="ARBA" id="ARBA00022532"/>
    </source>
</evidence>
<comment type="function">
    <text evidence="5">Involved in the TCA cycle. Catalyzes the stereospecific interconversion of fumarate to L-malate.</text>
</comment>
<dbReference type="PANTHER" id="PTHR11444">
    <property type="entry name" value="ASPARTATEAMMONIA/ARGININOSUCCINATE/ADENYLOSUCCINATE LYASE"/>
    <property type="match status" value="1"/>
</dbReference>
<feature type="active site" description="Proton donor/acceptor" evidence="5">
    <location>
        <position position="263"/>
    </location>
</feature>
<dbReference type="GO" id="GO:0005737">
    <property type="term" value="C:cytoplasm"/>
    <property type="evidence" value="ECO:0007669"/>
    <property type="project" value="UniProtKB-SubCell"/>
</dbReference>
<dbReference type="InterPro" id="IPR000362">
    <property type="entry name" value="Fumarate_lyase_fam"/>
</dbReference>
<dbReference type="PRINTS" id="PR00145">
    <property type="entry name" value="ARGSUCLYASE"/>
</dbReference>
<dbReference type="FunFam" id="1.10.40.30:FF:000002">
    <property type="entry name" value="Fumarate hydratase class II"/>
    <property type="match status" value="1"/>
</dbReference>
<comment type="pathway">
    <text evidence="5">Carbohydrate metabolism; tricarboxylic acid cycle; (S)-malate from fumarate: step 1/1.</text>
</comment>
<reference evidence="8 9" key="1">
    <citation type="journal article" date="2013" name="Genome Announc.">
        <title>Draft Genome Sequence of the Methanotrophic Gammaproteobacterium Methyloglobulus morosus DSM 22980 Strain KoM1.</title>
        <authorList>
            <person name="Poehlein A."/>
            <person name="Deutzmann J.S."/>
            <person name="Daniel R."/>
            <person name="Simeonova D.D."/>
        </authorList>
    </citation>
    <scope>NUCLEOTIDE SEQUENCE [LARGE SCALE GENOMIC DNA]</scope>
    <source>
        <strain evidence="8 9">KoM1</strain>
    </source>
</reference>
<protein>
    <recommendedName>
        <fullName evidence="5">Fumarate hydratase class II</fullName>
        <shortName evidence="5">Fumarase C</shortName>
        <ecNumber evidence="5">4.2.1.2</ecNumber>
    </recommendedName>
    <alternativeName>
        <fullName evidence="5">Aerobic fumarase</fullName>
    </alternativeName>
    <alternativeName>
        <fullName evidence="5">Iron-independent fumarase</fullName>
    </alternativeName>
</protein>
<dbReference type="InterPro" id="IPR008948">
    <property type="entry name" value="L-Aspartase-like"/>
</dbReference>
<evidence type="ECO:0000259" key="7">
    <source>
        <dbReference type="Pfam" id="PF10415"/>
    </source>
</evidence>
<dbReference type="EMBL" id="AYLO01000082">
    <property type="protein sequence ID" value="ESS71909.1"/>
    <property type="molecule type" value="Genomic_DNA"/>
</dbReference>
<feature type="active site" evidence="5">
    <location>
        <position position="393"/>
    </location>
</feature>
<keyword evidence="3 5" id="KW-0816">Tricarboxylic acid cycle</keyword>
<dbReference type="PANTHER" id="PTHR11444:SF22">
    <property type="entry name" value="FUMARATE HYDRATASE CLASS II"/>
    <property type="match status" value="1"/>
</dbReference>
<evidence type="ECO:0000256" key="2">
    <source>
        <dbReference type="ARBA" id="ARBA00022490"/>
    </source>
</evidence>
<keyword evidence="4 5" id="KW-0456">Lyase</keyword>
<dbReference type="Pfam" id="PF10415">
    <property type="entry name" value="FumaraseC_C"/>
    <property type="match status" value="1"/>
</dbReference>
<comment type="caution">
    <text evidence="8">The sequence shown here is derived from an EMBL/GenBank/DDBJ whole genome shotgun (WGS) entry which is preliminary data.</text>
</comment>
<evidence type="ECO:0000256" key="5">
    <source>
        <dbReference type="HAMAP-Rule" id="MF_00743"/>
    </source>
</evidence>
<feature type="binding site" evidence="5">
    <location>
        <begin position="179"/>
        <end position="181"/>
    </location>
    <ligand>
        <name>substrate</name>
    </ligand>
</feature>
<dbReference type="Gene3D" id="1.10.40.30">
    <property type="entry name" value="Fumarase/aspartase (C-terminal domain)"/>
    <property type="match status" value="1"/>
</dbReference>
<dbReference type="InterPro" id="IPR024083">
    <property type="entry name" value="Fumarase/histidase_N"/>
</dbReference>
<dbReference type="Gene3D" id="1.20.200.10">
    <property type="entry name" value="Fumarase/aspartase (Central domain)"/>
    <property type="match status" value="1"/>
</dbReference>
<dbReference type="FunFam" id="1.10.275.10:FF:000001">
    <property type="entry name" value="Fumarate hydratase, mitochondrial"/>
    <property type="match status" value="1"/>
</dbReference>
<comment type="subcellular location">
    <subcellularLocation>
        <location evidence="5">Cytoplasm</location>
    </subcellularLocation>
</comment>
<comment type="catalytic activity">
    <reaction evidence="5">
        <text>(S)-malate = fumarate + H2O</text>
        <dbReference type="Rhea" id="RHEA:12460"/>
        <dbReference type="ChEBI" id="CHEBI:15377"/>
        <dbReference type="ChEBI" id="CHEBI:15589"/>
        <dbReference type="ChEBI" id="CHEBI:29806"/>
        <dbReference type="EC" id="4.2.1.2"/>
    </reaction>
</comment>
<dbReference type="eggNOG" id="COG0114">
    <property type="taxonomic scope" value="Bacteria"/>
</dbReference>
<feature type="site" description="Important for catalytic activity" evidence="5">
    <location>
        <position position="406"/>
    </location>
</feature>
<comment type="subunit">
    <text evidence="5">Homotetramer.</text>
</comment>
<evidence type="ECO:0000256" key="1">
    <source>
        <dbReference type="ARBA" id="ARBA00009084"/>
    </source>
</evidence>
<dbReference type="PATRIC" id="fig|1116472.3.peg.2350"/>
<proteinExistence type="inferred from homology"/>
<dbReference type="SUPFAM" id="SSF48557">
    <property type="entry name" value="L-aspartase-like"/>
    <property type="match status" value="1"/>
</dbReference>
<comment type="similarity">
    <text evidence="1 5">Belongs to the class-II fumarase/aspartase family. Fumarase subfamily.</text>
</comment>
<dbReference type="GO" id="GO:0006099">
    <property type="term" value="P:tricarboxylic acid cycle"/>
    <property type="evidence" value="ECO:0007669"/>
    <property type="project" value="UniProtKB-UniRule"/>
</dbReference>
<dbReference type="STRING" id="1116472.MGMO_85c00340"/>
<dbReference type="EC" id="4.2.1.2" evidence="5"/>
<comment type="caution">
    <text evidence="5">Lacks conserved residue(s) required for the propagation of feature annotation.</text>
</comment>
<keyword evidence="9" id="KW-1185">Reference proteome</keyword>
<dbReference type="Proteomes" id="UP000017842">
    <property type="component" value="Unassembled WGS sequence"/>
</dbReference>
<dbReference type="Gene3D" id="3.40.30.10">
    <property type="entry name" value="Glutaredoxin"/>
    <property type="match status" value="1"/>
</dbReference>
<dbReference type="GO" id="GO:0004333">
    <property type="term" value="F:fumarate hydratase activity"/>
    <property type="evidence" value="ECO:0007669"/>
    <property type="project" value="UniProtKB-UniRule"/>
</dbReference>
<dbReference type="InterPro" id="IPR020557">
    <property type="entry name" value="Fumarate_lyase_CS"/>
</dbReference>
<dbReference type="HAMAP" id="MF_00743">
    <property type="entry name" value="FumaraseC"/>
    <property type="match status" value="1"/>
</dbReference>
<evidence type="ECO:0000259" key="6">
    <source>
        <dbReference type="Pfam" id="PF00206"/>
    </source>
</evidence>
<dbReference type="GO" id="GO:0006106">
    <property type="term" value="P:fumarate metabolic process"/>
    <property type="evidence" value="ECO:0007669"/>
    <property type="project" value="InterPro"/>
</dbReference>
<gene>
    <name evidence="5 8" type="primary">fumC</name>
    <name evidence="8" type="ORF">MGMO_85c00340</name>
</gene>
<dbReference type="RefSeq" id="WP_023495067.1">
    <property type="nucleotide sequence ID" value="NZ_AYLO01000082.1"/>
</dbReference>
<keyword evidence="2 5" id="KW-0963">Cytoplasm</keyword>
<sequence>MKYLLLGTSGCHLCDLAEELLHECLVVETGITVELIDIAEQTRWQAGYADLIPVLLHNRTNKSLNWPFTKTQVLTFIEHTMTEPYRIEKDSMGELKVPADALYAAQTQRAIDNFPISGLAMPPAFIKTVALIKKTAAKVNMALGEMNADTGNAIIKSAQTIIDGQYYDQFPIDVFQTGSGTSTNMNVNEVIATLASRSSGIVISANDDVNRGQSSNDVIPTAIHVSAAIECQSALLPALNHLLEAIEIKARSLDHVTKTGRTHLMDAMPIRLDQELGAWALQIRNGIDRIQATLPRVHKLAQGGTAVGTGINAHPEFAERFAVLLSEETKLPFQPNASFFESLSCQDAIVELSSQLKVIAVSLMKIANDLRWMNSGPLAGLGEIELPALQPGSSIMPGKVNPVIPEAVAMVAAQVIGNDATITIAGQSGSFQLNVMLPVIAYNILQSIELIANVSKLLADKAIAGFTVREDNLQKALALNPILVTALNPIIGYAKAAEIAKAAYKQGRPIIDVAAEMTDLGRDELQKLLEPGHLTQGGIGNS</sequence>
<feature type="binding site" evidence="5">
    <location>
        <position position="262"/>
    </location>
    <ligand>
        <name>substrate</name>
    </ligand>
</feature>
<feature type="binding site" evidence="5">
    <location>
        <position position="394"/>
    </location>
    <ligand>
        <name>substrate</name>
    </ligand>
</feature>
<dbReference type="AlphaFoldDB" id="V5BVK5"/>
<feature type="domain" description="Fumarase C C-terminal" evidence="7">
    <location>
        <begin position="483"/>
        <end position="535"/>
    </location>
</feature>
<evidence type="ECO:0000256" key="4">
    <source>
        <dbReference type="ARBA" id="ARBA00023239"/>
    </source>
</evidence>
<dbReference type="InterPro" id="IPR018951">
    <property type="entry name" value="Fumarase_C_C"/>
</dbReference>
<dbReference type="Gene3D" id="1.10.275.10">
    <property type="entry name" value="Fumarase/aspartase (N-terminal domain)"/>
    <property type="match status" value="1"/>
</dbReference>
<dbReference type="InterPro" id="IPR005677">
    <property type="entry name" value="Fum_hydII"/>
</dbReference>
<evidence type="ECO:0000313" key="9">
    <source>
        <dbReference type="Proteomes" id="UP000017842"/>
    </source>
</evidence>
<dbReference type="FunFam" id="1.20.200.10:FF:000001">
    <property type="entry name" value="Fumarate hydratase, mitochondrial"/>
    <property type="match status" value="1"/>
</dbReference>
<evidence type="ECO:0000313" key="8">
    <source>
        <dbReference type="EMBL" id="ESS71909.1"/>
    </source>
</evidence>
<comment type="miscellaneous">
    <text evidence="5">There are 2 substrate-binding sites: the catalytic A site, and the non-catalytic B site that may play a role in the transfer of substrate or product between the active site and the solvent. Alternatively, the B site may bind allosteric effectors.</text>
</comment>
<feature type="binding site" evidence="5">
    <location>
        <begin position="214"/>
        <end position="216"/>
    </location>
    <ligand>
        <name>substrate</name>
    </ligand>
</feature>
<feature type="domain" description="Fumarate lyase N-terminal" evidence="6">
    <location>
        <begin position="93"/>
        <end position="417"/>
    </location>
</feature>
<dbReference type="UniPathway" id="UPA00223">
    <property type="reaction ID" value="UER01007"/>
</dbReference>
<dbReference type="OrthoDB" id="9802809at2"/>
<name>V5BVK5_9GAMM</name>
<dbReference type="PRINTS" id="PR00149">
    <property type="entry name" value="FUMRATELYASE"/>
</dbReference>
<feature type="binding site" evidence="5">
    <location>
        <begin position="399"/>
        <end position="401"/>
    </location>
    <ligand>
        <name>substrate</name>
    </ligand>
</feature>
<dbReference type="CDD" id="cd01362">
    <property type="entry name" value="Fumarase_classII"/>
    <property type="match status" value="1"/>
</dbReference>
<dbReference type="PROSITE" id="PS00163">
    <property type="entry name" value="FUMARATE_LYASES"/>
    <property type="match status" value="1"/>
</dbReference>
<dbReference type="Pfam" id="PF05768">
    <property type="entry name" value="Glrx-like"/>
    <property type="match status" value="1"/>
</dbReference>
<dbReference type="InterPro" id="IPR036249">
    <property type="entry name" value="Thioredoxin-like_sf"/>
</dbReference>